<proteinExistence type="predicted"/>
<protein>
    <submittedName>
        <fullName evidence="1">Homeobox protein</fullName>
    </submittedName>
</protein>
<reference evidence="1" key="1">
    <citation type="submission" date="2018-02" db="EMBL/GenBank/DDBJ databases">
        <title>Rhizophora mucronata_Transcriptome.</title>
        <authorList>
            <person name="Meera S.P."/>
            <person name="Sreeshan A."/>
            <person name="Augustine A."/>
        </authorList>
    </citation>
    <scope>NUCLEOTIDE SEQUENCE</scope>
    <source>
        <tissue evidence="1">Leaf</tissue>
    </source>
</reference>
<keyword evidence="1" id="KW-0238">DNA-binding</keyword>
<dbReference type="AlphaFoldDB" id="A0A2P2PJI5"/>
<sequence>MMIMTLDLALRPMKLPPEMKIPANASRGSVIIAILNVKSKKWKLSSRSALIRMTSNGRSSAVS</sequence>
<accession>A0A2P2PJI5</accession>
<keyword evidence="1" id="KW-0371">Homeobox</keyword>
<name>A0A2P2PJI5_RHIMU</name>
<evidence type="ECO:0000313" key="1">
    <source>
        <dbReference type="EMBL" id="MBX54809.1"/>
    </source>
</evidence>
<dbReference type="GO" id="GO:0003677">
    <property type="term" value="F:DNA binding"/>
    <property type="evidence" value="ECO:0007669"/>
    <property type="project" value="UniProtKB-KW"/>
</dbReference>
<dbReference type="EMBL" id="GGEC01074325">
    <property type="protein sequence ID" value="MBX54809.1"/>
    <property type="molecule type" value="Transcribed_RNA"/>
</dbReference>
<organism evidence="1">
    <name type="scientific">Rhizophora mucronata</name>
    <name type="common">Asiatic mangrove</name>
    <dbReference type="NCBI Taxonomy" id="61149"/>
    <lineage>
        <taxon>Eukaryota</taxon>
        <taxon>Viridiplantae</taxon>
        <taxon>Streptophyta</taxon>
        <taxon>Embryophyta</taxon>
        <taxon>Tracheophyta</taxon>
        <taxon>Spermatophyta</taxon>
        <taxon>Magnoliopsida</taxon>
        <taxon>eudicotyledons</taxon>
        <taxon>Gunneridae</taxon>
        <taxon>Pentapetalae</taxon>
        <taxon>rosids</taxon>
        <taxon>fabids</taxon>
        <taxon>Malpighiales</taxon>
        <taxon>Rhizophoraceae</taxon>
        <taxon>Rhizophora</taxon>
    </lineage>
</organism>